<name>A0A0B6Y1B4_9EUPU</name>
<proteinExistence type="predicted"/>
<dbReference type="AlphaFoldDB" id="A0A0B6Y1B4"/>
<sequence>MKTCFYSDVHVTERNKGGVGRIVARNQVINIKGWIFILELIMVLDLMEENNIVNVVIMYGPNKDESVDVKEEFFELLQKTTTPV</sequence>
<evidence type="ECO:0000313" key="1">
    <source>
        <dbReference type="EMBL" id="CEK49903.1"/>
    </source>
</evidence>
<protein>
    <submittedName>
        <fullName evidence="1">Uncharacterized protein</fullName>
    </submittedName>
</protein>
<gene>
    <name evidence="1" type="primary">ORF9224</name>
</gene>
<dbReference type="EMBL" id="HACG01003038">
    <property type="protein sequence ID" value="CEK49903.1"/>
    <property type="molecule type" value="Transcribed_RNA"/>
</dbReference>
<organism evidence="1">
    <name type="scientific">Arion vulgaris</name>
    <dbReference type="NCBI Taxonomy" id="1028688"/>
    <lineage>
        <taxon>Eukaryota</taxon>
        <taxon>Metazoa</taxon>
        <taxon>Spiralia</taxon>
        <taxon>Lophotrochozoa</taxon>
        <taxon>Mollusca</taxon>
        <taxon>Gastropoda</taxon>
        <taxon>Heterobranchia</taxon>
        <taxon>Euthyneura</taxon>
        <taxon>Panpulmonata</taxon>
        <taxon>Eupulmonata</taxon>
        <taxon>Stylommatophora</taxon>
        <taxon>Helicina</taxon>
        <taxon>Arionoidea</taxon>
        <taxon>Arionidae</taxon>
        <taxon>Arion</taxon>
    </lineage>
</organism>
<reference evidence="1" key="1">
    <citation type="submission" date="2014-12" db="EMBL/GenBank/DDBJ databases">
        <title>Insight into the proteome of Arion vulgaris.</title>
        <authorList>
            <person name="Aradska J."/>
            <person name="Bulat T."/>
            <person name="Smidak R."/>
            <person name="Sarate P."/>
            <person name="Gangsoo J."/>
            <person name="Sialana F."/>
            <person name="Bilban M."/>
            <person name="Lubec G."/>
        </authorList>
    </citation>
    <scope>NUCLEOTIDE SEQUENCE</scope>
    <source>
        <tissue evidence="1">Skin</tissue>
    </source>
</reference>
<accession>A0A0B6Y1B4</accession>